<dbReference type="OrthoDB" id="6140501at2759"/>
<protein>
    <recommendedName>
        <fullName evidence="4">DUF4105 domain-containing protein</fullName>
    </recommendedName>
</protein>
<organism evidence="1 3">
    <name type="scientific">Didymodactylos carnosus</name>
    <dbReference type="NCBI Taxonomy" id="1234261"/>
    <lineage>
        <taxon>Eukaryota</taxon>
        <taxon>Metazoa</taxon>
        <taxon>Spiralia</taxon>
        <taxon>Gnathifera</taxon>
        <taxon>Rotifera</taxon>
        <taxon>Eurotatoria</taxon>
        <taxon>Bdelloidea</taxon>
        <taxon>Philodinida</taxon>
        <taxon>Philodinidae</taxon>
        <taxon>Didymodactylos</taxon>
    </lineage>
</organism>
<dbReference type="EMBL" id="CAJNOQ010009387">
    <property type="protein sequence ID" value="CAF1223414.1"/>
    <property type="molecule type" value="Genomic_DNA"/>
</dbReference>
<keyword evidence="3" id="KW-1185">Reference proteome</keyword>
<name>A0A814Y1N5_9BILA</name>
<dbReference type="EMBL" id="CAJOBC010009389">
    <property type="protein sequence ID" value="CAF3986637.1"/>
    <property type="molecule type" value="Genomic_DNA"/>
</dbReference>
<comment type="caution">
    <text evidence="1">The sequence shown here is derived from an EMBL/GenBank/DDBJ whole genome shotgun (WGS) entry which is preliminary data.</text>
</comment>
<evidence type="ECO:0000313" key="2">
    <source>
        <dbReference type="EMBL" id="CAF3986637.1"/>
    </source>
</evidence>
<proteinExistence type="predicted"/>
<dbReference type="AlphaFoldDB" id="A0A814Y1N5"/>
<dbReference type="Proteomes" id="UP000663829">
    <property type="component" value="Unassembled WGS sequence"/>
</dbReference>
<gene>
    <name evidence="1" type="ORF">GPM918_LOCUS24805</name>
    <name evidence="2" type="ORF">SRO942_LOCUS24807</name>
</gene>
<evidence type="ECO:0000313" key="1">
    <source>
        <dbReference type="EMBL" id="CAF1223414.1"/>
    </source>
</evidence>
<accession>A0A814Y1N5</accession>
<sequence length="212" mass="24751">MCSRLDPEIERYCHETSSSCRNGNAVVHFWEFRSVKEVGHVSLTLPNQIHISFWPLSRTKQCIKDQADPIKDQTLLKDIEFENRLPKKKVLIPSSRLDETRVVPWWENYLKEKKYDLFDNNCAMVVLKALNAGGFTWEYKTKSLPYWGLWSMSQARALAIRDFLNGKLKEAEVLLKPCDAYYWIVDGLTEWPDVTLGKKIMYNITDPKCIIS</sequence>
<reference evidence="1" key="1">
    <citation type="submission" date="2021-02" db="EMBL/GenBank/DDBJ databases">
        <authorList>
            <person name="Nowell W R."/>
        </authorList>
    </citation>
    <scope>NUCLEOTIDE SEQUENCE</scope>
</reference>
<evidence type="ECO:0008006" key="4">
    <source>
        <dbReference type="Google" id="ProtNLM"/>
    </source>
</evidence>
<dbReference type="Proteomes" id="UP000681722">
    <property type="component" value="Unassembled WGS sequence"/>
</dbReference>
<evidence type="ECO:0000313" key="3">
    <source>
        <dbReference type="Proteomes" id="UP000663829"/>
    </source>
</evidence>